<gene>
    <name evidence="7" type="ORF">K493DRAFT_251741</name>
</gene>
<dbReference type="EC" id="5.2.1.8" evidence="5"/>
<dbReference type="PANTHER" id="PTHR11071">
    <property type="entry name" value="PEPTIDYL-PROLYL CIS-TRANS ISOMERASE"/>
    <property type="match status" value="1"/>
</dbReference>
<dbReference type="Gene3D" id="2.40.100.10">
    <property type="entry name" value="Cyclophilin-like"/>
    <property type="match status" value="1"/>
</dbReference>
<dbReference type="Pfam" id="PF00160">
    <property type="entry name" value="Pro_isomerase"/>
    <property type="match status" value="1"/>
</dbReference>
<dbReference type="InParanoid" id="A0A1Y1ZAA2"/>
<keyword evidence="4 5" id="KW-0413">Isomerase</keyword>
<comment type="catalytic activity">
    <reaction evidence="1 5">
        <text>[protein]-peptidylproline (omega=180) = [protein]-peptidylproline (omega=0)</text>
        <dbReference type="Rhea" id="RHEA:16237"/>
        <dbReference type="Rhea" id="RHEA-COMP:10747"/>
        <dbReference type="Rhea" id="RHEA-COMP:10748"/>
        <dbReference type="ChEBI" id="CHEBI:83833"/>
        <dbReference type="ChEBI" id="CHEBI:83834"/>
        <dbReference type="EC" id="5.2.1.8"/>
    </reaction>
</comment>
<dbReference type="InterPro" id="IPR024936">
    <property type="entry name" value="Cyclophilin-type_PPIase"/>
</dbReference>
<dbReference type="PANTHER" id="PTHR11071:SF561">
    <property type="entry name" value="PEPTIDYL-PROLYL CIS-TRANS ISOMERASE D-RELATED"/>
    <property type="match status" value="1"/>
</dbReference>
<dbReference type="GO" id="GO:0016018">
    <property type="term" value="F:cyclosporin A binding"/>
    <property type="evidence" value="ECO:0007669"/>
    <property type="project" value="TreeGrafter"/>
</dbReference>
<evidence type="ECO:0000256" key="4">
    <source>
        <dbReference type="ARBA" id="ARBA00023235"/>
    </source>
</evidence>
<dbReference type="AlphaFoldDB" id="A0A1Y1ZAA2"/>
<dbReference type="InterPro" id="IPR020892">
    <property type="entry name" value="Cyclophilin-type_PPIase_CS"/>
</dbReference>
<comment type="similarity">
    <text evidence="5">Belongs to the cyclophilin-type PPIase family.</text>
</comment>
<proteinExistence type="inferred from homology"/>
<evidence type="ECO:0000256" key="5">
    <source>
        <dbReference type="RuleBase" id="RU363019"/>
    </source>
</evidence>
<dbReference type="GO" id="GO:0006457">
    <property type="term" value="P:protein folding"/>
    <property type="evidence" value="ECO:0007669"/>
    <property type="project" value="InterPro"/>
</dbReference>
<organism evidence="7 8">
    <name type="scientific">Basidiobolus meristosporus CBS 931.73</name>
    <dbReference type="NCBI Taxonomy" id="1314790"/>
    <lineage>
        <taxon>Eukaryota</taxon>
        <taxon>Fungi</taxon>
        <taxon>Fungi incertae sedis</taxon>
        <taxon>Zoopagomycota</taxon>
        <taxon>Entomophthoromycotina</taxon>
        <taxon>Basidiobolomycetes</taxon>
        <taxon>Basidiobolales</taxon>
        <taxon>Basidiobolaceae</taxon>
        <taxon>Basidiobolus</taxon>
    </lineage>
</organism>
<dbReference type="PIRSF" id="PIRSF001467">
    <property type="entry name" value="Peptidylpro_ismrse"/>
    <property type="match status" value="1"/>
</dbReference>
<evidence type="ECO:0000313" key="7">
    <source>
        <dbReference type="EMBL" id="ORY06725.1"/>
    </source>
</evidence>
<dbReference type="OrthoDB" id="193499at2759"/>
<dbReference type="InterPro" id="IPR002130">
    <property type="entry name" value="Cyclophilin-type_PPIase_dom"/>
</dbReference>
<evidence type="ECO:0000256" key="3">
    <source>
        <dbReference type="ARBA" id="ARBA00023110"/>
    </source>
</evidence>
<feature type="domain" description="PPIase cyclophilin-type" evidence="6">
    <location>
        <begin position="30"/>
        <end position="186"/>
    </location>
</feature>
<dbReference type="PRINTS" id="PR00153">
    <property type="entry name" value="CSAPPISMRASE"/>
</dbReference>
<evidence type="ECO:0000256" key="2">
    <source>
        <dbReference type="ARBA" id="ARBA00004319"/>
    </source>
</evidence>
<evidence type="ECO:0000256" key="1">
    <source>
        <dbReference type="ARBA" id="ARBA00000971"/>
    </source>
</evidence>
<dbReference type="SUPFAM" id="SSF50891">
    <property type="entry name" value="Cyclophilin-like"/>
    <property type="match status" value="1"/>
</dbReference>
<dbReference type="GO" id="GO:0000324">
    <property type="term" value="C:fungal-type vacuole"/>
    <property type="evidence" value="ECO:0007669"/>
    <property type="project" value="TreeGrafter"/>
</dbReference>
<comment type="caution">
    <text evidence="7">The sequence shown here is derived from an EMBL/GenBank/DDBJ whole genome shotgun (WGS) entry which is preliminary data.</text>
</comment>
<comment type="function">
    <text evidence="5">PPIases accelerate the folding of proteins. It catalyzes the cis-trans isomerization of proline imidic peptide bonds in oligopeptides.</text>
</comment>
<evidence type="ECO:0000313" key="8">
    <source>
        <dbReference type="Proteomes" id="UP000193498"/>
    </source>
</evidence>
<dbReference type="STRING" id="1314790.A0A1Y1ZAA2"/>
<dbReference type="GO" id="GO:0003755">
    <property type="term" value="F:peptidyl-prolyl cis-trans isomerase activity"/>
    <property type="evidence" value="ECO:0007669"/>
    <property type="project" value="UniProtKB-UniRule"/>
</dbReference>
<feature type="signal peptide" evidence="5">
    <location>
        <begin position="1"/>
        <end position="21"/>
    </location>
</feature>
<dbReference type="EMBL" id="MCFE01000014">
    <property type="protein sequence ID" value="ORY06725.1"/>
    <property type="molecule type" value="Genomic_DNA"/>
</dbReference>
<dbReference type="InterPro" id="IPR029000">
    <property type="entry name" value="Cyclophilin-like_dom_sf"/>
</dbReference>
<dbReference type="FunFam" id="2.40.100.10:FF:000001">
    <property type="entry name" value="Peptidyl-prolyl cis-trans isomerase"/>
    <property type="match status" value="1"/>
</dbReference>
<name>A0A1Y1ZAA2_9FUNG</name>
<keyword evidence="3 5" id="KW-0697">Rotamase</keyword>
<keyword evidence="8" id="KW-1185">Reference proteome</keyword>
<dbReference type="GO" id="GO:0005788">
    <property type="term" value="C:endoplasmic reticulum lumen"/>
    <property type="evidence" value="ECO:0007669"/>
    <property type="project" value="UniProtKB-SubCell"/>
</dbReference>
<protein>
    <recommendedName>
        <fullName evidence="5">Peptidyl-prolyl cis-trans isomerase</fullName>
        <shortName evidence="5">PPIase</shortName>
        <ecNumber evidence="5">5.2.1.8</ecNumber>
    </recommendedName>
</protein>
<reference evidence="7 8" key="1">
    <citation type="submission" date="2016-07" db="EMBL/GenBank/DDBJ databases">
        <title>Pervasive Adenine N6-methylation of Active Genes in Fungi.</title>
        <authorList>
            <consortium name="DOE Joint Genome Institute"/>
            <person name="Mondo S.J."/>
            <person name="Dannebaum R.O."/>
            <person name="Kuo R.C."/>
            <person name="Labutti K."/>
            <person name="Haridas S."/>
            <person name="Kuo A."/>
            <person name="Salamov A."/>
            <person name="Ahrendt S.R."/>
            <person name="Lipzen A."/>
            <person name="Sullivan W."/>
            <person name="Andreopoulos W.B."/>
            <person name="Clum A."/>
            <person name="Lindquist E."/>
            <person name="Daum C."/>
            <person name="Ramamoorthy G.K."/>
            <person name="Gryganskyi A."/>
            <person name="Culley D."/>
            <person name="Magnuson J.K."/>
            <person name="James T.Y."/>
            <person name="O'Malley M.A."/>
            <person name="Stajich J.E."/>
            <person name="Spatafora J.W."/>
            <person name="Visel A."/>
            <person name="Grigoriev I.V."/>
        </authorList>
    </citation>
    <scope>NUCLEOTIDE SEQUENCE [LARGE SCALE GENOMIC DNA]</scope>
    <source>
        <strain evidence="7 8">CBS 931.73</strain>
    </source>
</reference>
<dbReference type="Proteomes" id="UP000193498">
    <property type="component" value="Unassembled WGS sequence"/>
</dbReference>
<accession>A0A1Y1ZAA2</accession>
<dbReference type="PROSITE" id="PS00170">
    <property type="entry name" value="CSA_PPIASE_1"/>
    <property type="match status" value="1"/>
</dbReference>
<feature type="chain" id="PRO_5011829499" description="Peptidyl-prolyl cis-trans isomerase" evidence="5">
    <location>
        <begin position="22"/>
        <end position="196"/>
    </location>
</feature>
<dbReference type="PROSITE" id="PS50072">
    <property type="entry name" value="CSA_PPIASE_2"/>
    <property type="match status" value="1"/>
</dbReference>
<comment type="subcellular location">
    <subcellularLocation>
        <location evidence="2">Endoplasmic reticulum lumen</location>
    </subcellularLocation>
</comment>
<sequence>MAFSSLSKLLIFLCFLTVVQADPRVTNKVYFDVTKGDTKLGRIVFGLYGNVVPKTVKNFVTLATGENGYGYKDSKFHRVIKGFMIQGGDFTNGDGTGGKSIYGKSFKDESFELEHSKAGLLSMANAGPDTNGSQFFITAEPTHWLDGQHVVFGEVLQGMSVVREIENTPVSANRPTDTITIVKCGEIAVEKNFKDE</sequence>
<keyword evidence="5" id="KW-0732">Signal</keyword>
<evidence type="ECO:0000259" key="6">
    <source>
        <dbReference type="PROSITE" id="PS50072"/>
    </source>
</evidence>